<dbReference type="InterPro" id="IPR023753">
    <property type="entry name" value="FAD/NAD-binding_dom"/>
</dbReference>
<dbReference type="InterPro" id="IPR019575">
    <property type="entry name" value="Nuop51_4Fe4S-bd"/>
</dbReference>
<keyword evidence="3" id="KW-1185">Reference proteome</keyword>
<dbReference type="Proteomes" id="UP000183975">
    <property type="component" value="Unassembled WGS sequence"/>
</dbReference>
<evidence type="ECO:0000313" key="3">
    <source>
        <dbReference type="Proteomes" id="UP000183975"/>
    </source>
</evidence>
<dbReference type="PANTHER" id="PTHR42783:SF3">
    <property type="entry name" value="GLUTAMATE SYNTHASE [NADPH] SMALL CHAIN-RELATED"/>
    <property type="match status" value="1"/>
</dbReference>
<reference evidence="2 3" key="1">
    <citation type="submission" date="2016-11" db="EMBL/GenBank/DDBJ databases">
        <authorList>
            <person name="Jaros S."/>
            <person name="Januszkiewicz K."/>
            <person name="Wedrychowicz H."/>
        </authorList>
    </citation>
    <scope>NUCLEOTIDE SEQUENCE [LARGE SCALE GENOMIC DNA]</scope>
    <source>
        <strain evidence="2 3">DSM 14214</strain>
    </source>
</reference>
<feature type="domain" description="NADH-ubiquinone oxidoreductase 51kDa subunit iron-sulphur binding" evidence="1">
    <location>
        <begin position="37"/>
        <end position="82"/>
    </location>
</feature>
<dbReference type="Gene3D" id="3.50.50.60">
    <property type="entry name" value="FAD/NAD(P)-binding domain"/>
    <property type="match status" value="3"/>
</dbReference>
<dbReference type="OrthoDB" id="9803192at2"/>
<dbReference type="InterPro" id="IPR037207">
    <property type="entry name" value="Nuop51_4Fe4S-bd_sf"/>
</dbReference>
<dbReference type="SUPFAM" id="SSF51971">
    <property type="entry name" value="Nucleotide-binding domain"/>
    <property type="match status" value="2"/>
</dbReference>
<accession>A0A1M6PZE8</accession>
<dbReference type="PANTHER" id="PTHR42783">
    <property type="entry name" value="GLUTAMATE SYNTHASE [NADPH] SMALL CHAIN"/>
    <property type="match status" value="1"/>
</dbReference>
<evidence type="ECO:0000313" key="2">
    <source>
        <dbReference type="EMBL" id="SHK13281.1"/>
    </source>
</evidence>
<dbReference type="RefSeq" id="WP_072850121.1">
    <property type="nucleotide sequence ID" value="NZ_FRAH01000016.1"/>
</dbReference>
<dbReference type="Gene3D" id="1.10.1060.10">
    <property type="entry name" value="Alpha-helical ferredoxin"/>
    <property type="match status" value="1"/>
</dbReference>
<dbReference type="InterPro" id="IPR036188">
    <property type="entry name" value="FAD/NAD-bd_sf"/>
</dbReference>
<name>A0A1M6PZE8_9FIRM</name>
<sequence length="611" mass="66301">MSRLSIITPNKAQTVVEGLYRDVERRIIASPPGLCPVDMAAAFLKLCHAQTCGKCVPCRVGLGQLQVLLERVLDGKGSEEDLQLIEKTARVIKNSADCAIGTEAAEMVLRGVLGFRDDYLEHIHNKRCLFNIYQPVPCVALCPANVDIPGYIALISHERYADAVRLIRKDNPFVTSCAMVCEHPCEARCRRNMVDDAINIRALKRYAVDHAGVVPVPPCAEPTGKKVAILGGGPGGLSAAYYLALMGHHVEVFEKNKKLGGMLRYGIPSYRLPRERLDEDLEAILSTGITVHTGVEVGKDVTLPQIKDAFDCIYISIGAQSDKKIGIEGEDKRGVMSAVQMLRSIGDGALPDFRKKRVVVVGGGNVAMDCTRSAKRLGAESVTCVYRRRKVDMTALPDEIEGALGEGCEIMCMHAPLRISGDEDDNVTALWAQPQIVGPMDSGGRPRPMPADAPPVRIPCDIIIVAIGQGIETQPFEEYGVPIKRGVIDAMASSDFENIDGVFAGGDCVTGPATVIRAIAAGKVAAANIDEYLGFNHQITVDVEIPPVRLNVMPAGGRVNTTERSAGERNHDFNLIECGLTHEEAMQESCRCLRCDHYGYGNFKGGRVEKW</sequence>
<organism evidence="2 3">
    <name type="scientific">Anaerotignum lactatifermentans DSM 14214</name>
    <dbReference type="NCBI Taxonomy" id="1121323"/>
    <lineage>
        <taxon>Bacteria</taxon>
        <taxon>Bacillati</taxon>
        <taxon>Bacillota</taxon>
        <taxon>Clostridia</taxon>
        <taxon>Lachnospirales</taxon>
        <taxon>Anaerotignaceae</taxon>
        <taxon>Anaerotignum</taxon>
    </lineage>
</organism>
<dbReference type="InterPro" id="IPR009051">
    <property type="entry name" value="Helical_ferredxn"/>
</dbReference>
<dbReference type="NCBIfam" id="NF009410">
    <property type="entry name" value="PRK12771.1"/>
    <property type="match status" value="1"/>
</dbReference>
<dbReference type="PRINTS" id="PR00419">
    <property type="entry name" value="ADXRDTASE"/>
</dbReference>
<protein>
    <submittedName>
        <fullName evidence="2">NADPH-dependent glutamate synthase beta chain</fullName>
    </submittedName>
</protein>
<dbReference type="SMART" id="SM00928">
    <property type="entry name" value="NADH_4Fe-4S"/>
    <property type="match status" value="1"/>
</dbReference>
<dbReference type="GO" id="GO:0016491">
    <property type="term" value="F:oxidoreductase activity"/>
    <property type="evidence" value="ECO:0007669"/>
    <property type="project" value="InterPro"/>
</dbReference>
<dbReference type="EMBL" id="FRAH01000016">
    <property type="protein sequence ID" value="SHK13281.1"/>
    <property type="molecule type" value="Genomic_DNA"/>
</dbReference>
<dbReference type="SUPFAM" id="SSF46548">
    <property type="entry name" value="alpha-helical ferredoxin"/>
    <property type="match status" value="2"/>
</dbReference>
<dbReference type="GO" id="GO:0051539">
    <property type="term" value="F:4 iron, 4 sulfur cluster binding"/>
    <property type="evidence" value="ECO:0007669"/>
    <property type="project" value="InterPro"/>
</dbReference>
<dbReference type="Pfam" id="PF10589">
    <property type="entry name" value="NADH_4Fe-4S"/>
    <property type="match status" value="1"/>
</dbReference>
<dbReference type="Pfam" id="PF14691">
    <property type="entry name" value="Fer4_20"/>
    <property type="match status" value="1"/>
</dbReference>
<dbReference type="Pfam" id="PF07992">
    <property type="entry name" value="Pyr_redox_2"/>
    <property type="match status" value="1"/>
</dbReference>
<dbReference type="AlphaFoldDB" id="A0A1M6PZE8"/>
<proteinExistence type="predicted"/>
<dbReference type="SUPFAM" id="SSF140490">
    <property type="entry name" value="Nqo1C-terminal domain-like"/>
    <property type="match status" value="1"/>
</dbReference>
<dbReference type="InterPro" id="IPR028261">
    <property type="entry name" value="DPD_II"/>
</dbReference>
<evidence type="ECO:0000259" key="1">
    <source>
        <dbReference type="SMART" id="SM00928"/>
    </source>
</evidence>
<gene>
    <name evidence="2" type="ORF">SAMN02745138_01218</name>
</gene>